<organism evidence="1">
    <name type="scientific">marine sediment metagenome</name>
    <dbReference type="NCBI Taxonomy" id="412755"/>
    <lineage>
        <taxon>unclassified sequences</taxon>
        <taxon>metagenomes</taxon>
        <taxon>ecological metagenomes</taxon>
    </lineage>
</organism>
<dbReference type="AlphaFoldDB" id="A0A0F9V4X3"/>
<name>A0A0F9V4X3_9ZZZZ</name>
<accession>A0A0F9V4X3</accession>
<gene>
    <name evidence="1" type="ORF">LCGC14_0527170</name>
</gene>
<proteinExistence type="predicted"/>
<protein>
    <submittedName>
        <fullName evidence="1">Uncharacterized protein</fullName>
    </submittedName>
</protein>
<sequence length="92" mass="9787">MLGVKWTRLTSAGNILAGPGLLHWLVVSNPDSSTRHITLNDAISGTGSEVHKFHTPSARTVVYPFDPPISLNVGIRIGAFEDSDTVVLGGYS</sequence>
<evidence type="ECO:0000313" key="1">
    <source>
        <dbReference type="EMBL" id="KKN60918.1"/>
    </source>
</evidence>
<reference evidence="1" key="1">
    <citation type="journal article" date="2015" name="Nature">
        <title>Complex archaea that bridge the gap between prokaryotes and eukaryotes.</title>
        <authorList>
            <person name="Spang A."/>
            <person name="Saw J.H."/>
            <person name="Jorgensen S.L."/>
            <person name="Zaremba-Niedzwiedzka K."/>
            <person name="Martijn J."/>
            <person name="Lind A.E."/>
            <person name="van Eijk R."/>
            <person name="Schleper C."/>
            <person name="Guy L."/>
            <person name="Ettema T.J."/>
        </authorList>
    </citation>
    <scope>NUCLEOTIDE SEQUENCE</scope>
</reference>
<dbReference type="EMBL" id="LAZR01000678">
    <property type="protein sequence ID" value="KKN60918.1"/>
    <property type="molecule type" value="Genomic_DNA"/>
</dbReference>
<comment type="caution">
    <text evidence="1">The sequence shown here is derived from an EMBL/GenBank/DDBJ whole genome shotgun (WGS) entry which is preliminary data.</text>
</comment>